<organism evidence="2 3">
    <name type="scientific">Vanessa tameamea</name>
    <name type="common">Kamehameha butterfly</name>
    <dbReference type="NCBI Taxonomy" id="334116"/>
    <lineage>
        <taxon>Eukaryota</taxon>
        <taxon>Metazoa</taxon>
        <taxon>Ecdysozoa</taxon>
        <taxon>Arthropoda</taxon>
        <taxon>Hexapoda</taxon>
        <taxon>Insecta</taxon>
        <taxon>Pterygota</taxon>
        <taxon>Neoptera</taxon>
        <taxon>Endopterygota</taxon>
        <taxon>Lepidoptera</taxon>
        <taxon>Glossata</taxon>
        <taxon>Ditrysia</taxon>
        <taxon>Papilionoidea</taxon>
        <taxon>Nymphalidae</taxon>
        <taxon>Nymphalinae</taxon>
        <taxon>Vanessa</taxon>
    </lineage>
</organism>
<reference evidence="3" key="2">
    <citation type="submission" date="2025-08" db="UniProtKB">
        <authorList>
            <consortium name="RefSeq"/>
        </authorList>
    </citation>
    <scope>IDENTIFICATION</scope>
    <source>
        <tissue evidence="3">Whole body</tissue>
    </source>
</reference>
<evidence type="ECO:0000259" key="1">
    <source>
        <dbReference type="PROSITE" id="PS50181"/>
    </source>
</evidence>
<dbReference type="GeneID" id="113398935"/>
<dbReference type="OMA" id="INICEMS"/>
<dbReference type="PROSITE" id="PS50181">
    <property type="entry name" value="FBOX"/>
    <property type="match status" value="1"/>
</dbReference>
<dbReference type="AlphaFoldDB" id="A0A8B8I9D4"/>
<dbReference type="InterPro" id="IPR036047">
    <property type="entry name" value="F-box-like_dom_sf"/>
</dbReference>
<proteinExistence type="predicted"/>
<dbReference type="SUPFAM" id="SSF81383">
    <property type="entry name" value="F-box domain"/>
    <property type="match status" value="1"/>
</dbReference>
<gene>
    <name evidence="3" type="primary">LOC113398935</name>
</gene>
<keyword evidence="2" id="KW-1185">Reference proteome</keyword>
<reference evidence="2" key="1">
    <citation type="submission" date="2025-05" db="UniProtKB">
        <authorList>
            <consortium name="RefSeq"/>
        </authorList>
    </citation>
    <scope>NUCLEOTIDE SEQUENCE [LARGE SCALE GENOMIC DNA]</scope>
</reference>
<dbReference type="InterPro" id="IPR032675">
    <property type="entry name" value="LRR_dom_sf"/>
</dbReference>
<dbReference type="RefSeq" id="XP_026493669.1">
    <property type="nucleotide sequence ID" value="XM_026637884.2"/>
</dbReference>
<dbReference type="OrthoDB" id="7419010at2759"/>
<dbReference type="InterPro" id="IPR001810">
    <property type="entry name" value="F-box_dom"/>
</dbReference>
<evidence type="ECO:0000313" key="2">
    <source>
        <dbReference type="Proteomes" id="UP001652626"/>
    </source>
</evidence>
<protein>
    <submittedName>
        <fullName evidence="3">Uncharacterized protein LOC113398935</fullName>
    </submittedName>
</protein>
<dbReference type="SUPFAM" id="SSF52047">
    <property type="entry name" value="RNI-like"/>
    <property type="match status" value="1"/>
</dbReference>
<evidence type="ECO:0000313" key="3">
    <source>
        <dbReference type="RefSeq" id="XP_026493669.1"/>
    </source>
</evidence>
<accession>A0A8B8I9D4</accession>
<name>A0A8B8I9D4_VANTA</name>
<dbReference type="Proteomes" id="UP001652626">
    <property type="component" value="Chromosome 2"/>
</dbReference>
<feature type="domain" description="F-box" evidence="1">
    <location>
        <begin position="1"/>
        <end position="46"/>
    </location>
</feature>
<dbReference type="Gene3D" id="3.80.10.10">
    <property type="entry name" value="Ribonuclease Inhibitor"/>
    <property type="match status" value="1"/>
</dbReference>
<sequence length="571" mass="66524">MNIVNLPEEILIIIIKQLDTISLYNLYTACFRIRHIISVYRVVKTCDLSLNTMATVQSLKLNFFKDISRHLQELNLCGISDLTKNLLLPAMNKLKSLKTLNVSYTNISIFDFIELYQNCPSIKNISINFMFGKTTRVRLLKDSLLQCQEVFKNLDFVNFVGNLSNLIYSQLPLFILCKSRLKALQYTVIECDMTTYENEDSEEKVQFDQFSIYFLDGKNSSVYYGFMHEMLLFNMLDFQKYEVIIIIRLNLKSTSLYATPMFKNFFVDNFDLNVDFIQDFSISIFGNVIVMLWNKSTTNFDKSFFERLSKKLKPLFPCPFISSRSTPVPVKYDWFYTTPTHSDSAYRSELCGFSYKKRRVVEPDCILNYDEQLEEKREVQLSLLFNGEIRSGVSFPSQCSYLSKLTYLSVCGQVKYCVNFFEILFSSCDRLVTLNVEAPPICPCYAAISRYISFSRSLKNLRLVDKRIDFKLVFSSLSECKTLENINICEMSSNSFDICDPSTLFKKCEKLYCLYAYGPVSDKTRNRKLQILKRARQKCQKAHIKVNLFSHSRLAYDPFIDVFKLNPIKPV</sequence>